<dbReference type="InterPro" id="IPR017853">
    <property type="entry name" value="GH"/>
</dbReference>
<dbReference type="InterPro" id="IPR012341">
    <property type="entry name" value="6hp_glycosidase-like_sf"/>
</dbReference>
<comment type="similarity">
    <text evidence="3">Belongs to the glycosyl hydrolase 29 family.</text>
</comment>
<keyword evidence="17" id="KW-1185">Reference proteome</keyword>
<dbReference type="NCBIfam" id="TIGR01782">
    <property type="entry name" value="TonB-Xanth-Caul"/>
    <property type="match status" value="1"/>
</dbReference>
<evidence type="ECO:0000259" key="12">
    <source>
        <dbReference type="Pfam" id="PF01120"/>
    </source>
</evidence>
<dbReference type="PANTHER" id="PTHR31047">
    <property type="entry name" value="MEIOTICALLY UP-REGULATED GENE 157 PROTEIN"/>
    <property type="match status" value="1"/>
</dbReference>
<dbReference type="InterPro" id="IPR008313">
    <property type="entry name" value="GH125"/>
</dbReference>
<dbReference type="Gene3D" id="2.170.130.10">
    <property type="entry name" value="TonB-dependent receptor, plug domain"/>
    <property type="match status" value="1"/>
</dbReference>
<evidence type="ECO:0000313" key="17">
    <source>
        <dbReference type="Proteomes" id="UP000250235"/>
    </source>
</evidence>
<keyword evidence="7" id="KW-0472">Membrane</keyword>
<keyword evidence="8" id="KW-0998">Cell outer membrane</keyword>
<dbReference type="Pfam" id="PF07715">
    <property type="entry name" value="Plug"/>
    <property type="match status" value="1"/>
</dbReference>
<comment type="subcellular location">
    <subcellularLocation>
        <location evidence="2">Cell outer membrane</location>
    </subcellularLocation>
</comment>
<dbReference type="Pfam" id="PF00593">
    <property type="entry name" value="TonB_dep_Rec_b-barrel"/>
    <property type="match status" value="1"/>
</dbReference>
<dbReference type="Gene3D" id="3.20.20.80">
    <property type="entry name" value="Glycosidases"/>
    <property type="match status" value="1"/>
</dbReference>
<dbReference type="PRINTS" id="PR00741">
    <property type="entry name" value="GLHYDRLASE29"/>
</dbReference>
<dbReference type="InterPro" id="IPR000933">
    <property type="entry name" value="Glyco_hydro_29"/>
</dbReference>
<evidence type="ECO:0000256" key="6">
    <source>
        <dbReference type="ARBA" id="ARBA00022801"/>
    </source>
</evidence>
<dbReference type="InterPro" id="IPR037066">
    <property type="entry name" value="Plug_dom_sf"/>
</dbReference>
<dbReference type="SUPFAM" id="SSF51445">
    <property type="entry name" value="(Trans)glycosidases"/>
    <property type="match status" value="1"/>
</dbReference>
<dbReference type="InterPro" id="IPR057739">
    <property type="entry name" value="Glyco_hydro_29_N"/>
</dbReference>
<dbReference type="GO" id="GO:0004560">
    <property type="term" value="F:alpha-L-fucosidase activity"/>
    <property type="evidence" value="ECO:0007669"/>
    <property type="project" value="UniProtKB-EC"/>
</dbReference>
<gene>
    <name evidence="16" type="ORF">F511_09400</name>
</gene>
<dbReference type="SUPFAM" id="SSF56935">
    <property type="entry name" value="Porins"/>
    <property type="match status" value="1"/>
</dbReference>
<comment type="function">
    <text evidence="1">Alpha-L-fucosidase is responsible for hydrolyzing the alpha-1,6-linked fucose joined to the reducing-end N-acetylglucosamine of the carbohydrate moieties of glycoproteins.</text>
</comment>
<reference evidence="16 17" key="1">
    <citation type="journal article" date="2015" name="Proc. Natl. Acad. Sci. U.S.A.">
        <title>The resurrection genome of Boea hygrometrica: A blueprint for survival of dehydration.</title>
        <authorList>
            <person name="Xiao L."/>
            <person name="Yang G."/>
            <person name="Zhang L."/>
            <person name="Yang X."/>
            <person name="Zhao S."/>
            <person name="Ji Z."/>
            <person name="Zhou Q."/>
            <person name="Hu M."/>
            <person name="Wang Y."/>
            <person name="Chen M."/>
            <person name="Xu Y."/>
            <person name="Jin H."/>
            <person name="Xiao X."/>
            <person name="Hu G."/>
            <person name="Bao F."/>
            <person name="Hu Y."/>
            <person name="Wan P."/>
            <person name="Li L."/>
            <person name="Deng X."/>
            <person name="Kuang T."/>
            <person name="Xiang C."/>
            <person name="Zhu J.K."/>
            <person name="Oliver M.J."/>
            <person name="He Y."/>
        </authorList>
    </citation>
    <scope>NUCLEOTIDE SEQUENCE [LARGE SCALE GENOMIC DNA]</scope>
    <source>
        <strain evidence="17">cv. XS01</strain>
    </source>
</reference>
<evidence type="ECO:0000259" key="11">
    <source>
        <dbReference type="Pfam" id="PF00593"/>
    </source>
</evidence>
<dbReference type="EMBL" id="KV020107">
    <property type="protein sequence ID" value="KZV15312.1"/>
    <property type="molecule type" value="Genomic_DNA"/>
</dbReference>
<dbReference type="InterPro" id="IPR012939">
    <property type="entry name" value="Glyco_hydro_92"/>
</dbReference>
<dbReference type="Gene3D" id="3.30.2080.10">
    <property type="entry name" value="GH92 mannosidase domain"/>
    <property type="match status" value="1"/>
</dbReference>
<evidence type="ECO:0000259" key="14">
    <source>
        <dbReference type="Pfam" id="PF07971"/>
    </source>
</evidence>
<evidence type="ECO:0000256" key="9">
    <source>
        <dbReference type="ARBA" id="ARBA00023295"/>
    </source>
</evidence>
<dbReference type="SMART" id="SM01149">
    <property type="entry name" value="DUF1237"/>
    <property type="match status" value="1"/>
</dbReference>
<dbReference type="Proteomes" id="UP000250235">
    <property type="component" value="Unassembled WGS sequence"/>
</dbReference>
<dbReference type="InterPro" id="IPR008928">
    <property type="entry name" value="6-hairpin_glycosidase_sf"/>
</dbReference>
<dbReference type="InterPro" id="IPR036942">
    <property type="entry name" value="Beta-barrel_TonB_sf"/>
</dbReference>
<feature type="domain" description="Glycosyl hydrolase family 92" evidence="14">
    <location>
        <begin position="1927"/>
        <end position="2391"/>
    </location>
</feature>
<dbReference type="SMART" id="SM00812">
    <property type="entry name" value="Alpha_L_fucos"/>
    <property type="match status" value="1"/>
</dbReference>
<dbReference type="OrthoDB" id="7771656at2759"/>
<dbReference type="InterPro" id="IPR041371">
    <property type="entry name" value="GH92_N"/>
</dbReference>
<dbReference type="InterPro" id="IPR016286">
    <property type="entry name" value="FUC_metazoa-typ"/>
</dbReference>
<dbReference type="SUPFAM" id="SSF48208">
    <property type="entry name" value="Six-hairpin glycosidases"/>
    <property type="match status" value="2"/>
</dbReference>
<dbReference type="GO" id="GO:0030246">
    <property type="term" value="F:carbohydrate binding"/>
    <property type="evidence" value="ECO:0007669"/>
    <property type="project" value="InterPro"/>
</dbReference>
<dbReference type="InterPro" id="IPR005887">
    <property type="entry name" value="GH92_a_mannosidase_put"/>
</dbReference>
<feature type="region of interest" description="Disordered" evidence="10">
    <location>
        <begin position="1682"/>
        <end position="1712"/>
    </location>
</feature>
<accession>A0A2Z7A8U9</accession>
<feature type="domain" description="TonB-dependent receptor-like beta-barrel" evidence="11">
    <location>
        <begin position="1029"/>
        <end position="1548"/>
    </location>
</feature>
<organism evidence="16 17">
    <name type="scientific">Dorcoceras hygrometricum</name>
    <dbReference type="NCBI Taxonomy" id="472368"/>
    <lineage>
        <taxon>Eukaryota</taxon>
        <taxon>Viridiplantae</taxon>
        <taxon>Streptophyta</taxon>
        <taxon>Embryophyta</taxon>
        <taxon>Tracheophyta</taxon>
        <taxon>Spermatophyta</taxon>
        <taxon>Magnoliopsida</taxon>
        <taxon>eudicotyledons</taxon>
        <taxon>Gunneridae</taxon>
        <taxon>Pentapetalae</taxon>
        <taxon>asterids</taxon>
        <taxon>lamiids</taxon>
        <taxon>Lamiales</taxon>
        <taxon>Gesneriaceae</taxon>
        <taxon>Didymocarpoideae</taxon>
        <taxon>Trichosporeae</taxon>
        <taxon>Loxocarpinae</taxon>
        <taxon>Dorcoceras</taxon>
    </lineage>
</organism>
<sequence>MPPQRLPSRRPAPDKRKFSSPAVEAEIARVQARIGDPELAWMFGNCYPNTLDTTVQLDTLRGKPDTFIVTGDIDAMWLRDSSAQVWPYLPLAARDPALRRLYRGLIRRQAACISIDPYANAFLPDPRGKTTLSWAQHDLTDMKPGVAERKWEIDSLCWPIRLAHGYWKASGDRAPFDDDWRAAMHAVLATFRAQQRKHGPGPYHFQRESAIPTDTLPLGGYGNPAKPVGLICSMFRPSDDACIYPLFVPANAFAVVSLRQLAEMSRALHGDAAFAADCEALAAEVQTALAQYAVMHEDGGDFWAYEVDGYGNQLFMDDANVPSLLALPYLGFCARDDARYRRTRARAWSARNPYFFHGKVADGIGGPHEGLRMIWPMSIMVRALTSDDAGEIRQCLDWLKATHAGTGFMHESFDQDDPAHYTRPWFAWANSLFGELIVQLAARHPEGSAWSGKVCGWLPGWLLLSPVFRRPSGHREQRDNCINPRMRQHMIERRCCVDSGKRTPNQMGIKQMGIKKMTCLSHVATRKPLYAALALAICSLGSGMPGLALAGQAASSPTPTSAAASPSPQTSGDTAAKDKDGKRKTANSQTPTVLKGMVVTGYRQSIDENLQEKRNSNEIVEVINAQNIAQFPAQNIADALQYVPGVVIGRRDGEGQNISIRGLAPELTLTELNDNYVASADTYGGLDRSFNYQILPANMFSSVKVYKSQMASLDEGGIGGVVEAYTRKPLDMKSGDGFVSLNETGADNNGKVDPQVSGLYSWHNSSGTFGVLVGGAYNKRQETEYTSNASNWYWWANNYNTQPPVSVGGNQFGGYTEPNIPEWGNVPPGGIVDQGGRAYSGYWMPQQFSTSQTQLALKNKSAQVTLQFKPSDRFQMTANYFRFQLNRSQITNTLEIPEWNLPTDTYANQQGNLLAPNGLGFDPSGSIVTSAHYQLPTAGTGCNSLTNPVTGAARSPSDVCSTQTPWLNGNLSIERALSQTANIEGDWNDGGILSGVFKLGRTWATGGPSVEFGVAAKPRNFINGQWVDGSQYSQWTLNGAEGTPGISASTDTLQNMLAGEGQVDLGSTGSGFTTTATSENVAQADFTADFDKGWLSSVQFGVKYRYNNASQQNGSLYWYCPGTTQQFQSCDPNAGNLQSSLLLPYELTTNTPAYHDNIFPGINFPAYYNYLNQTYTPVKYEDPDNQARVRESISAAYVQVNFDTDTLHGNFGLRYVDTLQDVTTADQVTTYFADYYHSPTGAILICPNSGVNLAGGPCAPGDFEYLPQKCPTYEAGAAGTCSYYEAYTLNTQRRRYRNFLPSFNLTWNFADNFDLRAAANRAMARANYGDLAQLGSLNYYTPLYYSDRSQFGSPLPGWYGSGADNNLQPFIATQYDAAVEWYYAPESVLGFDVFYKRVKNFVVPVQVNNFNVDVNGTPTLFAQYSTNANGQAGVSKGIELYTQHTWTSGFGAQANVTLNKTSSTAVSIGSTRIGSASLIGSANYAANLSLFYQKNGLLLRASSNWTGRVMDGLAAGLPEYNAPYNEVDLNGEYDFTKHLMVTASVSNLTRSTMRSYLGNDTTERLNTLEYDGRQYYVGVTAVARDGGRKAGREGAAASHAFPSTRLIPFPMGKTMHTSSARPDSRTSPARSRSVALLVALAIIVPGGGAVAAQARDSGAPQHPAQAVDAANPLVGTAPLDRQELIGNAPPPGELLYSGMTSPGATLPHSSTEATPVNLNVDLSYPAGVGMSYYYPNPTMIGFTGGGSTYGGQASPMIMPVVGDWTVPPDYAQSYYDKASEKASPGYYAVDLATFHTRVELTATQRTSLMRFTFPASHRSNVIVNLRRPGGEVEVVGDRTIRGVTTGRHMGHDPEGSWFVAEFSRPFAGFGTFHADHDHEGYGIGDADVQQNRRTVSGSYAGAYVTFDTKAGDQVLVRIAHGHSAAEAEARLRAEDPDGDFDRVHAQARATWAKLLDRVQVTGGTPKQRMLFYSTLYHSFASPRLIARKGERFTDSNGQVQVASYDRYGPVPFWDTGRNQIVLLMLLEPKVVQDIMHSELDMARERGYMNTSFHGDNAVFLYDGAWRRGIPFDYAAAYTYLRKNATDPAGPRHYLAEYAKNGWISDIVPPGNPSPPYADGKAGVATTLEYAWDDHAMADMASRLGKADDAKMFLHRAANYRNVFDPSIGFMRGRTADGKWISPFDPDEPYYNFMSKEGSGWTTLWLVPQDVQGLIDLLGGRAAFNAKLDTFFTKPYRPKGICRDCTGVIGQYVQGNQPDQQAAYLYDWSGQPWKTQALARRILAEMYGSDASGYAFPGMDDQGSTSSWYVLSAMGFYPVDPSTPDYILGSPIFDKVSMRMGNGKVFEIVARNNSAANKYIQSATLDGKPWTKPWFSQADIASGGTLVLTMGPEPNKAWGADPADAPPSMTTRGANPRPSRFGRRIALLLACSCAGFAAHAAPPADVPPAPAAATAPSEAQRMQWFADAKFGIFIHYGIYAVDGIDESWSFYDGYVSYAHYMQQLKGFTAADYHPQAWAELIRESGARYAVLTAKHHDGVALWDTAQGLNVVKDTPARRDLVGPFVDALRKDGIKVGLYFSLIDWSYPDYPGFTKTESRYDAKADPARWQRFVQYYQGQLMDLARRYNPDLYWFDGDWEHSAAEWQAKRVRAMLLAHNPMAIINSRLAGYGDYATPEQGVPITRPPQKYWELCLTMNNSWGWQPNDHHFKSANQLIRILADTIGMGGNLLLDIGPRADGTIPQQEVDTLKQIGRWTHKNAEAIYATQAGIPKDYYAGSSTLSKDGRTLYLFVDGRPDGPVLVKGLMNRVLHARVVGNGTTLDTQVVGGSYWSKVPGLLYVTVPPATLDPEVTVLALTLDGPLKLFHAEVKPIESN</sequence>
<dbReference type="InterPro" id="IPR000531">
    <property type="entry name" value="Beta-barrel_TonB"/>
</dbReference>
<evidence type="ECO:0000259" key="13">
    <source>
        <dbReference type="Pfam" id="PF07715"/>
    </source>
</evidence>
<evidence type="ECO:0000256" key="1">
    <source>
        <dbReference type="ARBA" id="ARBA00004071"/>
    </source>
</evidence>
<dbReference type="Gene3D" id="1.20.1050.60">
    <property type="entry name" value="alpha-1,2-mannosidase"/>
    <property type="match status" value="1"/>
</dbReference>
<dbReference type="NCBIfam" id="TIGR01180">
    <property type="entry name" value="aman2_put"/>
    <property type="match status" value="1"/>
</dbReference>
<feature type="compositionally biased region" description="Polar residues" evidence="10">
    <location>
        <begin position="1698"/>
        <end position="1712"/>
    </location>
</feature>
<proteinExistence type="inferred from homology"/>
<dbReference type="Pfam" id="PF07971">
    <property type="entry name" value="Glyco_hydro_92"/>
    <property type="match status" value="1"/>
</dbReference>
<evidence type="ECO:0000256" key="7">
    <source>
        <dbReference type="ARBA" id="ARBA00023136"/>
    </source>
</evidence>
<keyword evidence="5" id="KW-0732">Signal</keyword>
<dbReference type="GO" id="GO:0006004">
    <property type="term" value="P:fucose metabolic process"/>
    <property type="evidence" value="ECO:0007669"/>
    <property type="project" value="InterPro"/>
</dbReference>
<dbReference type="EC" id="3.2.1.51" evidence="4"/>
<dbReference type="Pfam" id="PF06824">
    <property type="entry name" value="Glyco_hydro_125"/>
    <property type="match status" value="1"/>
</dbReference>
<dbReference type="Gene3D" id="1.20.1610.10">
    <property type="entry name" value="alpha-1,2-mannosidases domains"/>
    <property type="match status" value="1"/>
</dbReference>
<name>A0A2Z7A8U9_9LAMI</name>
<keyword evidence="6" id="KW-0378">Hydrolase</keyword>
<evidence type="ECO:0000259" key="15">
    <source>
        <dbReference type="Pfam" id="PF17678"/>
    </source>
</evidence>
<feature type="domain" description="TonB-dependent receptor plug" evidence="13">
    <location>
        <begin position="613"/>
        <end position="721"/>
    </location>
</feature>
<evidence type="ECO:0000256" key="4">
    <source>
        <dbReference type="ARBA" id="ARBA00012662"/>
    </source>
</evidence>
<keyword evidence="9" id="KW-0326">Glycosidase</keyword>
<dbReference type="Pfam" id="PF17678">
    <property type="entry name" value="Glyco_hydro_92N"/>
    <property type="match status" value="1"/>
</dbReference>
<evidence type="ECO:0000256" key="5">
    <source>
        <dbReference type="ARBA" id="ARBA00022729"/>
    </source>
</evidence>
<protein>
    <recommendedName>
        <fullName evidence="4">alpha-L-fucosidase</fullName>
        <ecNumber evidence="4">3.2.1.51</ecNumber>
    </recommendedName>
</protein>
<dbReference type="Gene3D" id="1.50.10.10">
    <property type="match status" value="1"/>
</dbReference>
<evidence type="ECO:0000256" key="2">
    <source>
        <dbReference type="ARBA" id="ARBA00004442"/>
    </source>
</evidence>
<dbReference type="Gene3D" id="2.40.170.20">
    <property type="entry name" value="TonB-dependent receptor, beta-barrel domain"/>
    <property type="match status" value="1"/>
</dbReference>
<dbReference type="Pfam" id="PF01120">
    <property type="entry name" value="Alpha_L_fucos"/>
    <property type="match status" value="1"/>
</dbReference>
<dbReference type="InterPro" id="IPR012910">
    <property type="entry name" value="Plug_dom"/>
</dbReference>
<feature type="domain" description="Glycosyl hydrolase family 92 N-terminal" evidence="15">
    <location>
        <begin position="1672"/>
        <end position="1919"/>
    </location>
</feature>
<evidence type="ECO:0000256" key="10">
    <source>
        <dbReference type="SAM" id="MobiDB-lite"/>
    </source>
</evidence>
<dbReference type="FunFam" id="3.30.2080.10:FF:000001">
    <property type="entry name" value="Alpha-1,2-mannosidase subfamily"/>
    <property type="match status" value="1"/>
</dbReference>
<feature type="region of interest" description="Disordered" evidence="10">
    <location>
        <begin position="550"/>
        <end position="594"/>
    </location>
</feature>
<evidence type="ECO:0000256" key="3">
    <source>
        <dbReference type="ARBA" id="ARBA00007951"/>
    </source>
</evidence>
<feature type="compositionally biased region" description="Low complexity" evidence="10">
    <location>
        <begin position="550"/>
        <end position="572"/>
    </location>
</feature>
<dbReference type="Gene3D" id="2.70.98.10">
    <property type="match status" value="1"/>
</dbReference>
<feature type="domain" description="Glycoside hydrolase family 29 N-terminal" evidence="12">
    <location>
        <begin position="2458"/>
        <end position="2759"/>
    </location>
</feature>
<dbReference type="InterPro" id="IPR014718">
    <property type="entry name" value="GH-type_carb-bd"/>
</dbReference>
<dbReference type="PANTHER" id="PTHR31047:SF0">
    <property type="entry name" value="MEIOTICALLY UP-REGULATED GENE 157 PROTEIN"/>
    <property type="match status" value="1"/>
</dbReference>
<dbReference type="InterPro" id="IPR010104">
    <property type="entry name" value="TonB_rcpt_bac"/>
</dbReference>
<feature type="region of interest" description="Disordered" evidence="10">
    <location>
        <begin position="1"/>
        <end position="20"/>
    </location>
</feature>
<evidence type="ECO:0000313" key="16">
    <source>
        <dbReference type="EMBL" id="KZV15312.1"/>
    </source>
</evidence>
<evidence type="ECO:0000256" key="8">
    <source>
        <dbReference type="ARBA" id="ARBA00023237"/>
    </source>
</evidence>